<dbReference type="Proteomes" id="UP000008633">
    <property type="component" value="Chromosome"/>
</dbReference>
<dbReference type="NCBIfam" id="TIGR00229">
    <property type="entry name" value="sensory_box"/>
    <property type="match status" value="1"/>
</dbReference>
<dbReference type="InterPro" id="IPR000014">
    <property type="entry name" value="PAS"/>
</dbReference>
<dbReference type="RefSeq" id="WP_013553550.1">
    <property type="nucleotide sequence ID" value="NC_014935.1"/>
</dbReference>
<dbReference type="Gene3D" id="3.30.450.20">
    <property type="entry name" value="PAS domain"/>
    <property type="match status" value="1"/>
</dbReference>
<dbReference type="eggNOG" id="COG3829">
    <property type="taxonomic scope" value="Bacteria"/>
</dbReference>
<dbReference type="CDD" id="cd00130">
    <property type="entry name" value="PAS"/>
    <property type="match status" value="1"/>
</dbReference>
<evidence type="ECO:0000313" key="3">
    <source>
        <dbReference type="Proteomes" id="UP000008633"/>
    </source>
</evidence>
<dbReference type="Pfam" id="PF08447">
    <property type="entry name" value="PAS_3"/>
    <property type="match status" value="1"/>
</dbReference>
<dbReference type="KEGG" id="nsa:Nitsa_0586"/>
<reference evidence="2 3" key="1">
    <citation type="journal article" date="2011" name="Stand. Genomic Sci.">
        <title>Complete genome sequence of Nitratifractor salsuginis type strain (E9I37-1).</title>
        <authorList>
            <person name="Anderson I."/>
            <person name="Sikorski J."/>
            <person name="Zeytun A."/>
            <person name="Nolan M."/>
            <person name="Lapidus A."/>
            <person name="Lucas S."/>
            <person name="Hammon N."/>
            <person name="Deshpande S."/>
            <person name="Cheng J.F."/>
            <person name="Tapia R."/>
            <person name="Han C."/>
            <person name="Goodwin L."/>
            <person name="Pitluck S."/>
            <person name="Liolios K."/>
            <person name="Pagani I."/>
            <person name="Ivanova N."/>
            <person name="Huntemann M."/>
            <person name="Mavromatis K."/>
            <person name="Ovchinikova G."/>
            <person name="Pati A."/>
            <person name="Chen A."/>
            <person name="Palaniappan K."/>
            <person name="Land M."/>
            <person name="Hauser L."/>
            <person name="Brambilla E.M."/>
            <person name="Ngatchou-Djao O.D."/>
            <person name="Rohde M."/>
            <person name="Tindall B.J."/>
            <person name="Goker M."/>
            <person name="Detter J.C."/>
            <person name="Woyke T."/>
            <person name="Bristow J."/>
            <person name="Eisen J.A."/>
            <person name="Markowitz V."/>
            <person name="Hugenholtz P."/>
            <person name="Klenk H.P."/>
            <person name="Kyrpides N.C."/>
        </authorList>
    </citation>
    <scope>NUCLEOTIDE SEQUENCE [LARGE SCALE GENOMIC DNA]</scope>
    <source>
        <strain evidence="3">DSM 16511 / JCM 12458 / E9I37-1</strain>
    </source>
</reference>
<gene>
    <name evidence="2" type="ordered locus">Nitsa_0586</name>
</gene>
<dbReference type="EMBL" id="CP002452">
    <property type="protein sequence ID" value="ADV45854.1"/>
    <property type="molecule type" value="Genomic_DNA"/>
</dbReference>
<dbReference type="STRING" id="749222.Nitsa_0586"/>
<dbReference type="HOGENOM" id="CLU_097884_0_1_7"/>
<dbReference type="PROSITE" id="PS50112">
    <property type="entry name" value="PAS"/>
    <property type="match status" value="1"/>
</dbReference>
<organism evidence="2 3">
    <name type="scientific">Nitratifractor salsuginis (strain DSM 16511 / JCM 12458 / E9I37-1)</name>
    <dbReference type="NCBI Taxonomy" id="749222"/>
    <lineage>
        <taxon>Bacteria</taxon>
        <taxon>Pseudomonadati</taxon>
        <taxon>Campylobacterota</taxon>
        <taxon>Epsilonproteobacteria</taxon>
        <taxon>Campylobacterales</taxon>
        <taxon>Sulfurovaceae</taxon>
        <taxon>Nitratifractor</taxon>
    </lineage>
</organism>
<dbReference type="OrthoDB" id="9806477at2"/>
<protein>
    <submittedName>
        <fullName evidence="2">PAS sensor protein</fullName>
    </submittedName>
</protein>
<feature type="domain" description="PAS" evidence="1">
    <location>
        <begin position="26"/>
        <end position="77"/>
    </location>
</feature>
<proteinExistence type="predicted"/>
<name>E6X151_NITSE</name>
<reference evidence="3" key="2">
    <citation type="submission" date="2011-01" db="EMBL/GenBank/DDBJ databases">
        <title>The complete genome of Nitratifractor salsuginis DSM 16511.</title>
        <authorList>
            <consortium name="US DOE Joint Genome Institute (JGI-PGF)"/>
            <person name="Lucas S."/>
            <person name="Copeland A."/>
            <person name="Lapidus A."/>
            <person name="Bruce D."/>
            <person name="Goodwin L."/>
            <person name="Pitluck S."/>
            <person name="Kyrpides N."/>
            <person name="Mavromatis K."/>
            <person name="Ivanova N."/>
            <person name="Mikhailova N."/>
            <person name="Zeytun A."/>
            <person name="Detter J.C."/>
            <person name="Tapia R."/>
            <person name="Han C."/>
            <person name="Land M."/>
            <person name="Hauser L."/>
            <person name="Markowitz V."/>
            <person name="Cheng J.-F."/>
            <person name="Hugenholtz P."/>
            <person name="Woyke T."/>
            <person name="Wu D."/>
            <person name="Tindall B."/>
            <person name="Schuetze A."/>
            <person name="Brambilla E."/>
            <person name="Klenk H.-P."/>
            <person name="Eisen J.A."/>
        </authorList>
    </citation>
    <scope>NUCLEOTIDE SEQUENCE [LARGE SCALE GENOMIC DNA]</scope>
    <source>
        <strain evidence="3">DSM 16511 / JCM 12458 / E9I37-1</strain>
    </source>
</reference>
<evidence type="ECO:0000313" key="2">
    <source>
        <dbReference type="EMBL" id="ADV45854.1"/>
    </source>
</evidence>
<dbReference type="InterPro" id="IPR013655">
    <property type="entry name" value="PAS_fold_3"/>
</dbReference>
<dbReference type="InterPro" id="IPR035965">
    <property type="entry name" value="PAS-like_dom_sf"/>
</dbReference>
<evidence type="ECO:0000259" key="1">
    <source>
        <dbReference type="PROSITE" id="PS50112"/>
    </source>
</evidence>
<dbReference type="AlphaFoldDB" id="E6X151"/>
<accession>E6X151</accession>
<sequence length="188" mass="22158">MKRNRPEPTGREIKLSKKRIIVSKTDMKGVILYANDYFSEVCGYKEVELIGQPHNIIRHPDMPKAVFYLLWQTIQRGENITAVVKNLAKNGDHYWVVTDFEILRDSMGNIYQYIAYRRPVSPQILQEIEPLYAKMLEIEKVHDMKTSVEYLSSYLHEKQMSYNSYISELAKPKGLTVKLFEQMKRMFT</sequence>
<dbReference type="SUPFAM" id="SSF55785">
    <property type="entry name" value="PYP-like sensor domain (PAS domain)"/>
    <property type="match status" value="1"/>
</dbReference>
<keyword evidence="3" id="KW-1185">Reference proteome</keyword>